<sequence>MGLRALTRGHYRHDQAWKPSATAQIYPLSICLGYAENLDRIYNMPHPKLF</sequence>
<organism evidence="1 2">
    <name type="scientific">Sedimentitalea nanhaiensis</name>
    <dbReference type="NCBI Taxonomy" id="999627"/>
    <lineage>
        <taxon>Bacteria</taxon>
        <taxon>Pseudomonadati</taxon>
        <taxon>Pseudomonadota</taxon>
        <taxon>Alphaproteobacteria</taxon>
        <taxon>Rhodobacterales</taxon>
        <taxon>Paracoccaceae</taxon>
        <taxon>Sedimentitalea</taxon>
    </lineage>
</organism>
<dbReference type="AlphaFoldDB" id="A0A1I7DQ65"/>
<dbReference type="Proteomes" id="UP000182466">
    <property type="component" value="Unassembled WGS sequence"/>
</dbReference>
<gene>
    <name evidence="1" type="ORF">SAMN05216236_13214</name>
</gene>
<evidence type="ECO:0000313" key="1">
    <source>
        <dbReference type="EMBL" id="SFU13785.1"/>
    </source>
</evidence>
<name>A0A1I7DQ65_9RHOB</name>
<evidence type="ECO:0000313" key="2">
    <source>
        <dbReference type="Proteomes" id="UP000182466"/>
    </source>
</evidence>
<protein>
    <submittedName>
        <fullName evidence="1">Uncharacterized protein</fullName>
    </submittedName>
</protein>
<proteinExistence type="predicted"/>
<reference evidence="1 2" key="1">
    <citation type="submission" date="2016-10" db="EMBL/GenBank/DDBJ databases">
        <authorList>
            <person name="de Groot N.N."/>
        </authorList>
    </citation>
    <scope>NUCLEOTIDE SEQUENCE [LARGE SCALE GENOMIC DNA]</scope>
    <source>
        <strain evidence="1 2">CGMCC 1.10959</strain>
    </source>
</reference>
<accession>A0A1I7DQ65</accession>
<dbReference type="EMBL" id="FPAW01000032">
    <property type="protein sequence ID" value="SFU13785.1"/>
    <property type="molecule type" value="Genomic_DNA"/>
</dbReference>
<keyword evidence="2" id="KW-1185">Reference proteome</keyword>